<comment type="caution">
    <text evidence="3">The sequence shown here is derived from an EMBL/GenBank/DDBJ whole genome shotgun (WGS) entry which is preliminary data.</text>
</comment>
<dbReference type="InterPro" id="IPR013889">
    <property type="entry name" value="Karyogamy_KAR9"/>
</dbReference>
<feature type="compositionally biased region" description="Low complexity" evidence="2">
    <location>
        <begin position="143"/>
        <end position="153"/>
    </location>
</feature>
<dbReference type="PANTHER" id="PTHR37271">
    <property type="entry name" value="KARYOGAMY PROTEIN KAR9"/>
    <property type="match status" value="1"/>
</dbReference>
<evidence type="ECO:0000313" key="3">
    <source>
        <dbReference type="EMBL" id="KAJ5216033.1"/>
    </source>
</evidence>
<feature type="compositionally biased region" description="Polar residues" evidence="2">
    <location>
        <begin position="968"/>
        <end position="997"/>
    </location>
</feature>
<feature type="compositionally biased region" description="Low complexity" evidence="2">
    <location>
        <begin position="872"/>
        <end position="884"/>
    </location>
</feature>
<dbReference type="GeneID" id="83176803"/>
<dbReference type="RefSeq" id="XP_058311846.1">
    <property type="nucleotide sequence ID" value="XM_058449502.1"/>
</dbReference>
<dbReference type="PANTHER" id="PTHR37271:SF1">
    <property type="entry name" value="KARYOGAMY PROTEIN KAR9"/>
    <property type="match status" value="1"/>
</dbReference>
<dbReference type="Pfam" id="PF08580">
    <property type="entry name" value="KAR9"/>
    <property type="match status" value="1"/>
</dbReference>
<evidence type="ECO:0000313" key="4">
    <source>
        <dbReference type="Proteomes" id="UP001150904"/>
    </source>
</evidence>
<dbReference type="AlphaFoldDB" id="A0A9W9TAV7"/>
<feature type="coiled-coil region" evidence="1">
    <location>
        <begin position="578"/>
        <end position="605"/>
    </location>
</feature>
<evidence type="ECO:0000256" key="1">
    <source>
        <dbReference type="SAM" id="Coils"/>
    </source>
</evidence>
<dbReference type="GO" id="GO:0051293">
    <property type="term" value="P:establishment of spindle localization"/>
    <property type="evidence" value="ECO:0007669"/>
    <property type="project" value="TreeGrafter"/>
</dbReference>
<feature type="compositionally biased region" description="Low complexity" evidence="2">
    <location>
        <begin position="905"/>
        <end position="928"/>
    </location>
</feature>
<feature type="compositionally biased region" description="Polar residues" evidence="2">
    <location>
        <begin position="797"/>
        <end position="807"/>
    </location>
</feature>
<gene>
    <name evidence="3" type="ORF">N7498_002440</name>
</gene>
<dbReference type="EMBL" id="JAPQKR010000005">
    <property type="protein sequence ID" value="KAJ5216033.1"/>
    <property type="molecule type" value="Genomic_DNA"/>
</dbReference>
<feature type="compositionally biased region" description="Low complexity" evidence="2">
    <location>
        <begin position="48"/>
        <end position="57"/>
    </location>
</feature>
<evidence type="ECO:0000256" key="2">
    <source>
        <dbReference type="SAM" id="MobiDB-lite"/>
    </source>
</evidence>
<proteinExistence type="predicted"/>
<feature type="compositionally biased region" description="Polar residues" evidence="2">
    <location>
        <begin position="950"/>
        <end position="959"/>
    </location>
</feature>
<feature type="compositionally biased region" description="Low complexity" evidence="2">
    <location>
        <begin position="10"/>
        <end position="26"/>
    </location>
</feature>
<feature type="compositionally biased region" description="Low complexity" evidence="2">
    <location>
        <begin position="817"/>
        <end position="834"/>
    </location>
</feature>
<keyword evidence="1" id="KW-0175">Coiled coil</keyword>
<dbReference type="GO" id="GO:0005816">
    <property type="term" value="C:spindle pole body"/>
    <property type="evidence" value="ECO:0007669"/>
    <property type="project" value="TreeGrafter"/>
</dbReference>
<name>A0A9W9TAV7_9EURO</name>
<feature type="compositionally biased region" description="Polar residues" evidence="2">
    <location>
        <begin position="852"/>
        <end position="871"/>
    </location>
</feature>
<feature type="compositionally biased region" description="Polar residues" evidence="2">
    <location>
        <begin position="749"/>
        <end position="759"/>
    </location>
</feature>
<feature type="region of interest" description="Disordered" evidence="2">
    <location>
        <begin position="1"/>
        <end position="80"/>
    </location>
</feature>
<dbReference type="GO" id="GO:0031578">
    <property type="term" value="P:mitotic spindle orientation checkpoint signaling"/>
    <property type="evidence" value="ECO:0007669"/>
    <property type="project" value="TreeGrafter"/>
</dbReference>
<sequence length="1023" mass="110208">MHATVGGPTSATDIAPPSSSASALSASPPPAGSPNEHGPSPLRRLKSKSSLWSIGSSNQSTHEDETAQEPNSAEKTNGRSIFRRLSPALAARVKLLDGGSKVTSTPRNPAVGRIPEEHLKVLDSLHQDLSIKVERRGQAWNGTTNTSPATTQTPKRSASNTLELPSQDLLREISEALGQGSEYADAVVDGPEHPVLAAAQRPQSNSPPTSMSVAEAAPAPLRAGPELESDPLPNNKTEDTRTDFEKYVDDTKRHEEQLEESAPPPPPKDSPPASITSSSNTQSYFNPRGLQRADSIYSFSRASFSNQLSQLTSIPLPQAEVLETSISNIATAPAAVRALNGHADQIKIWIGKASDVLSGLDAEDDVEWAAAGGREGLEGVDKAIVQFATLVNVYMSSIENVQLRDDIAKVDADSLRTMISQMETITQKWAGIENKLKGVKGLVELAMEWEELWSNVLGDVGMEIDNLSGMIFEMEEKRHQSLMDPTEPSGGLDINELETIVEESPTKGRSPASRLSIGPILATASGTPVIKTPQDDTSYSNLMALFARMQPLRASLDFLPMRLSMFQSRAEGVFPSACEELDERRDRLEKSYKVLETDATALKKELGEDKWIIVFRNAGSQAQKMFDSVERSIAKLQEALESNAQVNNPSTLTKRMENYEAKKMHYVPAIERVITIIQKGVNERLTVNGEVLRLLSDMTSRTNALKASLRVMDTSLEDVQIARGQQLRDSVSSIVTMDSPATGSVIDTPGSSPASSVIISGNGWKTPVGGSSRRESSVGSTSTRSTMSKIRRMSGLPQPTATLTGRKSSIPIPAGLASPTPSYTSSAATPTPASRRLSRTPQPPSTIPTRPRWTNSTNLNDVDSGNYTVRKSSAPARTPRPSSTLPNPFRRESTASPIPGALPGRSISRLSSRLASSSRSPARNISSPTPVRSSLLDPPPFSGLRRPSGLSETPRSRQSFAGIPSFGRSVSRTQEPTDSPSKSTRPGTALGHSTNKRASLLPLPKRNDKTPAQKVETRPPWRA</sequence>
<organism evidence="3 4">
    <name type="scientific">Penicillium cinerascens</name>
    <dbReference type="NCBI Taxonomy" id="70096"/>
    <lineage>
        <taxon>Eukaryota</taxon>
        <taxon>Fungi</taxon>
        <taxon>Dikarya</taxon>
        <taxon>Ascomycota</taxon>
        <taxon>Pezizomycotina</taxon>
        <taxon>Eurotiomycetes</taxon>
        <taxon>Eurotiomycetidae</taxon>
        <taxon>Eurotiales</taxon>
        <taxon>Aspergillaceae</taxon>
        <taxon>Penicillium</taxon>
    </lineage>
</organism>
<feature type="region of interest" description="Disordered" evidence="2">
    <location>
        <begin position="222"/>
        <end position="287"/>
    </location>
</feature>
<keyword evidence="4" id="KW-1185">Reference proteome</keyword>
<reference evidence="3" key="1">
    <citation type="submission" date="2022-12" db="EMBL/GenBank/DDBJ databases">
        <authorList>
            <person name="Petersen C."/>
        </authorList>
    </citation>
    <scope>NUCLEOTIDE SEQUENCE</scope>
    <source>
        <strain evidence="3">IBT 15544</strain>
    </source>
</reference>
<feature type="compositionally biased region" description="Low complexity" evidence="2">
    <location>
        <begin position="777"/>
        <end position="788"/>
    </location>
</feature>
<dbReference type="GO" id="GO:0030473">
    <property type="term" value="P:nuclear migration along microtubule"/>
    <property type="evidence" value="ECO:0007669"/>
    <property type="project" value="TreeGrafter"/>
</dbReference>
<feature type="compositionally biased region" description="Polar residues" evidence="2">
    <location>
        <begin position="68"/>
        <end position="79"/>
    </location>
</feature>
<feature type="region of interest" description="Disordered" evidence="2">
    <location>
        <begin position="742"/>
        <end position="1023"/>
    </location>
</feature>
<protein>
    <recommendedName>
        <fullName evidence="5">Karyogamy protein</fullName>
    </recommendedName>
</protein>
<feature type="compositionally biased region" description="Basic and acidic residues" evidence="2">
    <location>
        <begin position="1005"/>
        <end position="1023"/>
    </location>
</feature>
<feature type="compositionally biased region" description="Polar residues" evidence="2">
    <location>
        <begin position="275"/>
        <end position="285"/>
    </location>
</feature>
<dbReference type="Proteomes" id="UP001150904">
    <property type="component" value="Unassembled WGS sequence"/>
</dbReference>
<dbReference type="GO" id="GO:0043332">
    <property type="term" value="C:mating projection tip"/>
    <property type="evidence" value="ECO:0007669"/>
    <property type="project" value="TreeGrafter"/>
</dbReference>
<evidence type="ECO:0008006" key="5">
    <source>
        <dbReference type="Google" id="ProtNLM"/>
    </source>
</evidence>
<feature type="region of interest" description="Disordered" evidence="2">
    <location>
        <begin position="136"/>
        <end position="161"/>
    </location>
</feature>
<feature type="compositionally biased region" description="Basic and acidic residues" evidence="2">
    <location>
        <begin position="236"/>
        <end position="256"/>
    </location>
</feature>
<accession>A0A9W9TAV7</accession>
<dbReference type="GO" id="GO:0005938">
    <property type="term" value="C:cell cortex"/>
    <property type="evidence" value="ECO:0007669"/>
    <property type="project" value="TreeGrafter"/>
</dbReference>
<reference evidence="3" key="2">
    <citation type="journal article" date="2023" name="IMA Fungus">
        <title>Comparative genomic study of the Penicillium genus elucidates a diverse pangenome and 15 lateral gene transfer events.</title>
        <authorList>
            <person name="Petersen C."/>
            <person name="Sorensen T."/>
            <person name="Nielsen M.R."/>
            <person name="Sondergaard T.E."/>
            <person name="Sorensen J.L."/>
            <person name="Fitzpatrick D.A."/>
            <person name="Frisvad J.C."/>
            <person name="Nielsen K.L."/>
        </authorList>
    </citation>
    <scope>NUCLEOTIDE SEQUENCE</scope>
    <source>
        <strain evidence="3">IBT 15544</strain>
    </source>
</reference>
<dbReference type="OrthoDB" id="5559380at2759"/>